<dbReference type="RefSeq" id="WP_353304323.1">
    <property type="nucleotide sequence ID" value="NZ_BAABWN010000017.1"/>
</dbReference>
<protein>
    <recommendedName>
        <fullName evidence="4">SprA family protein</fullName>
    </recommendedName>
</protein>
<reference evidence="2 3" key="1">
    <citation type="submission" date="2024-04" db="EMBL/GenBank/DDBJ databases">
        <title>Draft genome sequence of Sessilibacter corallicola NBRC 116591.</title>
        <authorList>
            <person name="Miyakawa T."/>
            <person name="Kusuya Y."/>
            <person name="Miura T."/>
        </authorList>
    </citation>
    <scope>NUCLEOTIDE SEQUENCE [LARGE SCALE GENOMIC DNA]</scope>
    <source>
        <strain evidence="2 3">KU-00831-HH</strain>
    </source>
</reference>
<evidence type="ECO:0000313" key="3">
    <source>
        <dbReference type="Proteomes" id="UP001465153"/>
    </source>
</evidence>
<feature type="compositionally biased region" description="Polar residues" evidence="1">
    <location>
        <begin position="20"/>
        <end position="35"/>
    </location>
</feature>
<dbReference type="EMBL" id="BAABWN010000017">
    <property type="protein sequence ID" value="GAA6169936.1"/>
    <property type="molecule type" value="Genomic_DNA"/>
</dbReference>
<evidence type="ECO:0000313" key="2">
    <source>
        <dbReference type="EMBL" id="GAA6169936.1"/>
    </source>
</evidence>
<feature type="compositionally biased region" description="Polar residues" evidence="1">
    <location>
        <begin position="219"/>
        <end position="243"/>
    </location>
</feature>
<dbReference type="Pfam" id="PF12118">
    <property type="entry name" value="SprA-related"/>
    <property type="match status" value="1"/>
</dbReference>
<evidence type="ECO:0008006" key="4">
    <source>
        <dbReference type="Google" id="ProtNLM"/>
    </source>
</evidence>
<proteinExistence type="predicted"/>
<feature type="compositionally biased region" description="Polar residues" evidence="1">
    <location>
        <begin position="53"/>
        <end position="74"/>
    </location>
</feature>
<name>A0ABQ0AE72_9GAMM</name>
<dbReference type="InterPro" id="IPR021973">
    <property type="entry name" value="SprA-related"/>
</dbReference>
<dbReference type="Proteomes" id="UP001465153">
    <property type="component" value="Unassembled WGS sequence"/>
</dbReference>
<keyword evidence="3" id="KW-1185">Reference proteome</keyword>
<accession>A0ABQ0AE72</accession>
<feature type="region of interest" description="Disordered" evidence="1">
    <location>
        <begin position="20"/>
        <end position="102"/>
    </location>
</feature>
<comment type="caution">
    <text evidence="2">The sequence shown here is derived from an EMBL/GenBank/DDBJ whole genome shotgun (WGS) entry which is preliminary data.</text>
</comment>
<sequence length="272" mass="29235">MNILPSSVGISGSAPTQFFSHANSNLPSDDTSTTLPPVFGTQEPDRLGEESVVDNNAVINNQNEDNPSSALNAENNEETRATDESSVNSEDEDSLNTNPANLTEQELATLQKLKARDIEVRNHEQAHQAVGGQYASAPSYDFERGPDGKNYAVSGEVSIRLPSQADEPAQVIRHADQVIRAALAPAQPSAQDRRVAAQATQAKVEAQQRLREQQEEELSGNSEQAENGNAETENTDISEASTAETNPRFAAFVDAANFSPSSLIGEIFSVRT</sequence>
<gene>
    <name evidence="2" type="ORF">NBRC116591_37480</name>
</gene>
<feature type="region of interest" description="Disordered" evidence="1">
    <location>
        <begin position="185"/>
        <end position="243"/>
    </location>
</feature>
<evidence type="ECO:0000256" key="1">
    <source>
        <dbReference type="SAM" id="MobiDB-lite"/>
    </source>
</evidence>
<organism evidence="2 3">
    <name type="scientific">Sessilibacter corallicola</name>
    <dbReference type="NCBI Taxonomy" id="2904075"/>
    <lineage>
        <taxon>Bacteria</taxon>
        <taxon>Pseudomonadati</taxon>
        <taxon>Pseudomonadota</taxon>
        <taxon>Gammaproteobacteria</taxon>
        <taxon>Cellvibrionales</taxon>
        <taxon>Cellvibrionaceae</taxon>
        <taxon>Sessilibacter</taxon>
    </lineage>
</organism>